<reference evidence="4" key="1">
    <citation type="journal article" date="2017" name="Plant J.">
        <title>The pomegranate (Punica granatum L.) genome and the genomics of punicalagin biosynthesis.</title>
        <authorList>
            <person name="Qin G."/>
            <person name="Xu C."/>
            <person name="Ming R."/>
            <person name="Tang H."/>
            <person name="Guyot R."/>
            <person name="Kramer E.M."/>
            <person name="Hu Y."/>
            <person name="Yi X."/>
            <person name="Qi Y."/>
            <person name="Xu X."/>
            <person name="Gao Z."/>
            <person name="Pan H."/>
            <person name="Jian J."/>
            <person name="Tian Y."/>
            <person name="Yue Z."/>
            <person name="Xu Y."/>
        </authorList>
    </citation>
    <scope>NUCLEOTIDE SEQUENCE [LARGE SCALE GENOMIC DNA]</scope>
    <source>
        <strain evidence="4">cv. Dabenzi</strain>
    </source>
</reference>
<dbReference type="Proteomes" id="UP000233551">
    <property type="component" value="Unassembled WGS sequence"/>
</dbReference>
<proteinExistence type="predicted"/>
<protein>
    <submittedName>
        <fullName evidence="2">Uncharacterized protein</fullName>
    </submittedName>
</protein>
<evidence type="ECO:0000256" key="1">
    <source>
        <dbReference type="SAM" id="MobiDB-lite"/>
    </source>
</evidence>
<comment type="caution">
    <text evidence="2">The sequence shown here is derived from an EMBL/GenBank/DDBJ whole genome shotgun (WGS) entry which is preliminary data.</text>
</comment>
<keyword evidence="5" id="KW-1185">Reference proteome</keyword>
<evidence type="ECO:0000313" key="2">
    <source>
        <dbReference type="EMBL" id="OWM76895.1"/>
    </source>
</evidence>
<gene>
    <name evidence="2" type="ORF">CDL15_Pgr028131</name>
    <name evidence="3" type="ORF">CRG98_000757</name>
</gene>
<reference evidence="3 5" key="3">
    <citation type="submission" date="2017-11" db="EMBL/GenBank/DDBJ databases">
        <title>De-novo sequencing of pomegranate (Punica granatum L.) genome.</title>
        <authorList>
            <person name="Akparov Z."/>
            <person name="Amiraslanov A."/>
            <person name="Hajiyeva S."/>
            <person name="Abbasov M."/>
            <person name="Kaur K."/>
            <person name="Hamwieh A."/>
            <person name="Solovyev V."/>
            <person name="Salamov A."/>
            <person name="Braich B."/>
            <person name="Kosarev P."/>
            <person name="Mahmoud A."/>
            <person name="Hajiyev E."/>
            <person name="Babayeva S."/>
            <person name="Izzatullayeva V."/>
            <person name="Mammadov A."/>
            <person name="Mammadov A."/>
            <person name="Sharifova S."/>
            <person name="Ojaghi J."/>
            <person name="Eynullazada K."/>
            <person name="Bayramov B."/>
            <person name="Abdulazimova A."/>
            <person name="Shahmuradov I."/>
        </authorList>
    </citation>
    <scope>NUCLEOTIDE SEQUENCE [LARGE SCALE GENOMIC DNA]</scope>
    <source>
        <strain evidence="3">AG2017</strain>
        <strain evidence="5">cv. AG2017</strain>
        <tissue evidence="3">Leaf</tissue>
    </source>
</reference>
<reference evidence="2" key="2">
    <citation type="submission" date="2017-06" db="EMBL/GenBank/DDBJ databases">
        <title>The pomegranate genome and the genomics of punicalagin biosynthesis.</title>
        <authorList>
            <person name="Xu C."/>
        </authorList>
    </citation>
    <scope>NUCLEOTIDE SEQUENCE [LARGE SCALE GENOMIC DNA]</scope>
    <source>
        <tissue evidence="2">Fresh leaf</tissue>
    </source>
</reference>
<evidence type="ECO:0000313" key="5">
    <source>
        <dbReference type="Proteomes" id="UP000233551"/>
    </source>
</evidence>
<evidence type="ECO:0000313" key="4">
    <source>
        <dbReference type="Proteomes" id="UP000197138"/>
    </source>
</evidence>
<feature type="compositionally biased region" description="Basic and acidic residues" evidence="1">
    <location>
        <begin position="39"/>
        <end position="64"/>
    </location>
</feature>
<dbReference type="EMBL" id="PGOL01000032">
    <property type="protein sequence ID" value="PKI78896.1"/>
    <property type="molecule type" value="Genomic_DNA"/>
</dbReference>
<dbReference type="AlphaFoldDB" id="A0A218WVR4"/>
<accession>A0A218WVR4</accession>
<organism evidence="2 4">
    <name type="scientific">Punica granatum</name>
    <name type="common">Pomegranate</name>
    <dbReference type="NCBI Taxonomy" id="22663"/>
    <lineage>
        <taxon>Eukaryota</taxon>
        <taxon>Viridiplantae</taxon>
        <taxon>Streptophyta</taxon>
        <taxon>Embryophyta</taxon>
        <taxon>Tracheophyta</taxon>
        <taxon>Spermatophyta</taxon>
        <taxon>Magnoliopsida</taxon>
        <taxon>eudicotyledons</taxon>
        <taxon>Gunneridae</taxon>
        <taxon>Pentapetalae</taxon>
        <taxon>rosids</taxon>
        <taxon>malvids</taxon>
        <taxon>Myrtales</taxon>
        <taxon>Lythraceae</taxon>
        <taxon>Punica</taxon>
    </lineage>
</organism>
<dbReference type="Proteomes" id="UP000197138">
    <property type="component" value="Unassembled WGS sequence"/>
</dbReference>
<evidence type="ECO:0000313" key="3">
    <source>
        <dbReference type="EMBL" id="PKI78896.1"/>
    </source>
</evidence>
<dbReference type="EMBL" id="MTKT01002945">
    <property type="protein sequence ID" value="OWM76895.1"/>
    <property type="molecule type" value="Genomic_DNA"/>
</dbReference>
<name>A0A218WVR4_PUNGR</name>
<feature type="region of interest" description="Disordered" evidence="1">
    <location>
        <begin position="36"/>
        <end position="87"/>
    </location>
</feature>
<sequence length="105" mass="11069">MYSERRLALTVQSGRGPCPVTGDRAPYLAWCPVTVPTDPRSRPVTGDREPEAGGRAARIGDRSRSPVTVPAAQCPATATSDPDQRSCPLIETGTAPRALCPVTVP</sequence>